<proteinExistence type="predicted"/>
<protein>
    <submittedName>
        <fullName evidence="1">Uncharacterized protein</fullName>
    </submittedName>
</protein>
<reference evidence="1" key="1">
    <citation type="journal article" date="2020" name="Nature">
        <title>Giant virus diversity and host interactions through global metagenomics.</title>
        <authorList>
            <person name="Schulz F."/>
            <person name="Roux S."/>
            <person name="Paez-Espino D."/>
            <person name="Jungbluth S."/>
            <person name="Walsh D.A."/>
            <person name="Denef V.J."/>
            <person name="McMahon K.D."/>
            <person name="Konstantinidis K.T."/>
            <person name="Eloe-Fadrosh E.A."/>
            <person name="Kyrpides N.C."/>
            <person name="Woyke T."/>
        </authorList>
    </citation>
    <scope>NUCLEOTIDE SEQUENCE</scope>
    <source>
        <strain evidence="1">GVMAG-S-ERX556022-25</strain>
    </source>
</reference>
<sequence length="70" mass="8320">MGKSIKITKSRFFYKDKNGDFKPLYAHKYLKDFGISGRKSYIKWKKSKSSNSGTYHGKFYTKKQTLKNRK</sequence>
<accession>A0A6C0AXF9</accession>
<dbReference type="AlphaFoldDB" id="A0A6C0AXF9"/>
<organism evidence="1">
    <name type="scientific">viral metagenome</name>
    <dbReference type="NCBI Taxonomy" id="1070528"/>
    <lineage>
        <taxon>unclassified sequences</taxon>
        <taxon>metagenomes</taxon>
        <taxon>organismal metagenomes</taxon>
    </lineage>
</organism>
<dbReference type="EMBL" id="MN738809">
    <property type="protein sequence ID" value="QHS84524.1"/>
    <property type="molecule type" value="Genomic_DNA"/>
</dbReference>
<name>A0A6C0AXF9_9ZZZZ</name>
<evidence type="ECO:0000313" key="1">
    <source>
        <dbReference type="EMBL" id="QHS84524.1"/>
    </source>
</evidence>